<dbReference type="GO" id="GO:0043709">
    <property type="term" value="P:cell adhesion involved in single-species biofilm formation"/>
    <property type="evidence" value="ECO:0007669"/>
    <property type="project" value="TreeGrafter"/>
</dbReference>
<comment type="caution">
    <text evidence="3">The sequence shown here is derived from an EMBL/GenBank/DDBJ whole genome shotgun (WGS) entry which is preliminary data.</text>
</comment>
<dbReference type="NCBIfam" id="TIGR00254">
    <property type="entry name" value="GGDEF"/>
    <property type="match status" value="1"/>
</dbReference>
<dbReference type="InterPro" id="IPR043128">
    <property type="entry name" value="Rev_trsase/Diguanyl_cyclase"/>
</dbReference>
<dbReference type="GO" id="GO:1902201">
    <property type="term" value="P:negative regulation of bacterial-type flagellum-dependent cell motility"/>
    <property type="evidence" value="ECO:0007669"/>
    <property type="project" value="TreeGrafter"/>
</dbReference>
<dbReference type="InterPro" id="IPR029787">
    <property type="entry name" value="Nucleotide_cyclase"/>
</dbReference>
<dbReference type="SUPFAM" id="SSF53850">
    <property type="entry name" value="Periplasmic binding protein-like II"/>
    <property type="match status" value="2"/>
</dbReference>
<dbReference type="PANTHER" id="PTHR45138">
    <property type="entry name" value="REGULATORY COMPONENTS OF SENSORY TRANSDUCTION SYSTEM"/>
    <property type="match status" value="1"/>
</dbReference>
<dbReference type="Proteomes" id="UP000886725">
    <property type="component" value="Unassembled WGS sequence"/>
</dbReference>
<dbReference type="CDD" id="cd01949">
    <property type="entry name" value="GGDEF"/>
    <property type="match status" value="1"/>
</dbReference>
<keyword evidence="1" id="KW-0812">Transmembrane</keyword>
<evidence type="ECO:0000256" key="1">
    <source>
        <dbReference type="SAM" id="Phobius"/>
    </source>
</evidence>
<evidence type="ECO:0000259" key="2">
    <source>
        <dbReference type="PROSITE" id="PS50887"/>
    </source>
</evidence>
<dbReference type="Gene3D" id="3.30.70.270">
    <property type="match status" value="1"/>
</dbReference>
<dbReference type="PROSITE" id="PS50887">
    <property type="entry name" value="GGDEF"/>
    <property type="match status" value="1"/>
</dbReference>
<proteinExistence type="predicted"/>
<dbReference type="Gene3D" id="3.40.190.10">
    <property type="entry name" value="Periplasmic binding protein-like II"/>
    <property type="match status" value="2"/>
</dbReference>
<organism evidence="3 4">
    <name type="scientific">Candidatus Faecenecus gallistercoris</name>
    <dbReference type="NCBI Taxonomy" id="2840793"/>
    <lineage>
        <taxon>Bacteria</taxon>
        <taxon>Bacillati</taxon>
        <taxon>Bacillota</taxon>
        <taxon>Bacillota incertae sedis</taxon>
        <taxon>Candidatus Faecenecus</taxon>
    </lineage>
</organism>
<sequence length="680" mass="77995">MKKKYIIIIPILIAVLTFVGVYYYYNREDRETSLNISEKRWIEDNNSTRVNIEIPSDVPIFSLNGSGIIAQFLNDFEESTTLPLNKISYTQSSAPSGTGLRVRILNNETALTNKDLLIYEDNYAMFSKTYSPVSSLEELSAFNNITVGSLEGDVAELTYYLKESGITTIQSYASYSELFTALNDGEIEIAIAPYILSLDQTIGHPDFQIIYNLTEMNKRLVLTLADEDTRVNSIISKYYENWRSKYYVSEYNKTLFKYYTDQNNVNDKTRADLISKNYVYGYVSNAPYEAQMGDMAEGIASEYLNRLARLTGIEFEYREYKSVDELKNAIANGEIDVYFDYDGSTNDQYTKTVSPFDESYVVLGRADKNEPVPTFESLKGVNVNLLNTNVIFQYFKDNSRALLNEGTTLDALKSNDNLIVLDKEVYNYYKNSKFSNYEVFYEGTITNDYYFMVKNDNTVFSELFNYIMTTNSYQNYRNEALTNLNANVLDRSTFEQLYLIILGIVLLPIVILLAIYIYLHKKRQIVKVKREDRRKYTDMMTGLKNRSYLNLNIESWDDSNVYPQGIVIVDLNSVKYVNDNHGHEAGDDLIIKAAGILVNTQLENSEIIRTDGNEFLVYLVGYSESQIATYVKKLNKEMKDLPYGFGASVGYSMIVDDIKTIDDAINEAVLDMRTNKEEGK</sequence>
<evidence type="ECO:0000313" key="4">
    <source>
        <dbReference type="Proteomes" id="UP000886725"/>
    </source>
</evidence>
<keyword evidence="1" id="KW-1133">Transmembrane helix</keyword>
<dbReference type="SUPFAM" id="SSF55073">
    <property type="entry name" value="Nucleotide cyclase"/>
    <property type="match status" value="1"/>
</dbReference>
<dbReference type="PANTHER" id="PTHR45138:SF9">
    <property type="entry name" value="DIGUANYLATE CYCLASE DGCM-RELATED"/>
    <property type="match status" value="1"/>
</dbReference>
<dbReference type="GO" id="GO:0052621">
    <property type="term" value="F:diguanylate cyclase activity"/>
    <property type="evidence" value="ECO:0007669"/>
    <property type="project" value="TreeGrafter"/>
</dbReference>
<reference evidence="3" key="2">
    <citation type="journal article" date="2021" name="PeerJ">
        <title>Extensive microbial diversity within the chicken gut microbiome revealed by metagenomics and culture.</title>
        <authorList>
            <person name="Gilroy R."/>
            <person name="Ravi A."/>
            <person name="Getino M."/>
            <person name="Pursley I."/>
            <person name="Horton D.L."/>
            <person name="Alikhan N.F."/>
            <person name="Baker D."/>
            <person name="Gharbi K."/>
            <person name="Hall N."/>
            <person name="Watson M."/>
            <person name="Adriaenssens E.M."/>
            <person name="Foster-Nyarko E."/>
            <person name="Jarju S."/>
            <person name="Secka A."/>
            <person name="Antonio M."/>
            <person name="Oren A."/>
            <person name="Chaudhuri R.R."/>
            <person name="La Ragione R."/>
            <person name="Hildebrand F."/>
            <person name="Pallen M.J."/>
        </authorList>
    </citation>
    <scope>NUCLEOTIDE SEQUENCE</scope>
    <source>
        <strain evidence="3">CHK165-10780</strain>
    </source>
</reference>
<gene>
    <name evidence="3" type="ORF">IAC85_01885</name>
</gene>
<name>A0A9D0YYT6_9FIRM</name>
<dbReference type="InterPro" id="IPR050469">
    <property type="entry name" value="Diguanylate_Cyclase"/>
</dbReference>
<dbReference type="EMBL" id="DVFU01000037">
    <property type="protein sequence ID" value="HIQ64467.1"/>
    <property type="molecule type" value="Genomic_DNA"/>
</dbReference>
<accession>A0A9D0YYT6</accession>
<protein>
    <submittedName>
        <fullName evidence="3">GGDEF domain-containing protein</fullName>
    </submittedName>
</protein>
<dbReference type="GO" id="GO:0005886">
    <property type="term" value="C:plasma membrane"/>
    <property type="evidence" value="ECO:0007669"/>
    <property type="project" value="TreeGrafter"/>
</dbReference>
<dbReference type="InterPro" id="IPR000160">
    <property type="entry name" value="GGDEF_dom"/>
</dbReference>
<feature type="transmembrane region" description="Helical" evidence="1">
    <location>
        <begin position="497"/>
        <end position="519"/>
    </location>
</feature>
<dbReference type="SMART" id="SM00267">
    <property type="entry name" value="GGDEF"/>
    <property type="match status" value="1"/>
</dbReference>
<feature type="transmembrane region" description="Helical" evidence="1">
    <location>
        <begin position="5"/>
        <end position="25"/>
    </location>
</feature>
<reference evidence="3" key="1">
    <citation type="submission" date="2020-10" db="EMBL/GenBank/DDBJ databases">
        <authorList>
            <person name="Gilroy R."/>
        </authorList>
    </citation>
    <scope>NUCLEOTIDE SEQUENCE</scope>
    <source>
        <strain evidence="3">CHK165-10780</strain>
    </source>
</reference>
<feature type="domain" description="GGDEF" evidence="2">
    <location>
        <begin position="562"/>
        <end position="680"/>
    </location>
</feature>
<dbReference type="AlphaFoldDB" id="A0A9D0YYT6"/>
<keyword evidence="1" id="KW-0472">Membrane</keyword>
<dbReference type="Pfam" id="PF00990">
    <property type="entry name" value="GGDEF"/>
    <property type="match status" value="1"/>
</dbReference>
<evidence type="ECO:0000313" key="3">
    <source>
        <dbReference type="EMBL" id="HIQ64467.1"/>
    </source>
</evidence>